<dbReference type="EnsemblMetazoa" id="CLYHEMT012802.1">
    <property type="protein sequence ID" value="CLYHEMP012802.1"/>
    <property type="gene ID" value="CLYHEMG012802"/>
</dbReference>
<evidence type="ECO:0000256" key="6">
    <source>
        <dbReference type="ARBA" id="ARBA00022676"/>
    </source>
</evidence>
<comment type="function">
    <text evidence="13">GDP-Man:Man(3)GlcNAc(2)-PP-Dol alpha-1,2-mannosyltransferase that operates in the biosynthetic pathway of dolichol-linked oligosaccharides, the glycan precursors employed in protein asparagine (N)-glycosylation. The assembly of dolichol-linked oligosaccharides begins on the cytosolic side of the endoplasmic reticulum membrane and finishes in its lumen. The sequential addition of sugars to dolichol pyrophosphate produces dolichol-linked oligosaccharides containing fourteen sugars, including two GlcNAcs, nine mannoses and three glucoses. Once assembled, the oligosaccharide is transferred from the lipid to nascent proteins by oligosaccharyltransferases. Catalyzes, on the cytoplasmic face of the endoplasmic reticulum, the addition of the fourth and fifth mannose residues to the dolichol-linked oligosaccharide chain, to produce Man(5)GlcNAc(2)-PP-dolichol core oligosaccharide. Man(5)GlcNAc(2)-PP-dolichol is a substrate for ALG3, the following enzyme in the biosynthetic pathway.</text>
</comment>
<dbReference type="RefSeq" id="XP_066936654.1">
    <property type="nucleotide sequence ID" value="XM_067080553.1"/>
</dbReference>
<feature type="domain" description="Glycosyl transferase family 1" evidence="15">
    <location>
        <begin position="338"/>
        <end position="508"/>
    </location>
</feature>
<keyword evidence="11 14" id="KW-0472">Membrane</keyword>
<evidence type="ECO:0000256" key="4">
    <source>
        <dbReference type="ARBA" id="ARBA00012645"/>
    </source>
</evidence>
<evidence type="ECO:0000256" key="7">
    <source>
        <dbReference type="ARBA" id="ARBA00022679"/>
    </source>
</evidence>
<evidence type="ECO:0000256" key="13">
    <source>
        <dbReference type="ARBA" id="ARBA00045128"/>
    </source>
</evidence>
<keyword evidence="7 14" id="KW-0808">Transferase</keyword>
<dbReference type="GO" id="GO:0004377">
    <property type="term" value="F:GDP-Man:Man(3)GlcNAc(2)-PP-Dol alpha-1,2-mannosyltransferase activity"/>
    <property type="evidence" value="ECO:0007669"/>
    <property type="project" value="UniProtKB-UniRule"/>
</dbReference>
<dbReference type="Pfam" id="PF00534">
    <property type="entry name" value="Glycos_transf_1"/>
    <property type="match status" value="1"/>
</dbReference>
<evidence type="ECO:0000256" key="5">
    <source>
        <dbReference type="ARBA" id="ARBA00022018"/>
    </source>
</evidence>
<keyword evidence="9 14" id="KW-0256">Endoplasmic reticulum</keyword>
<name>A0A7M5WT96_9CNID</name>
<keyword evidence="8 14" id="KW-0812">Transmembrane</keyword>
<protein>
    <recommendedName>
        <fullName evidence="5 14">GDP-Man:Man(3)GlcNAc(2)-PP-Dol alpha-1,2-mannosyltransferase</fullName>
        <ecNumber evidence="4 14">2.4.1.131</ecNumber>
    </recommendedName>
</protein>
<dbReference type="InterPro" id="IPR001296">
    <property type="entry name" value="Glyco_trans_1"/>
</dbReference>
<evidence type="ECO:0000259" key="16">
    <source>
        <dbReference type="Pfam" id="PF15924"/>
    </source>
</evidence>
<dbReference type="PANTHER" id="PTHR45919">
    <property type="entry name" value="GDP-MAN:MAN(3)GLCNAC(2)-PP-DOL ALPHA-1,2-MANNOSYLTRANSFERASE"/>
    <property type="match status" value="1"/>
</dbReference>
<evidence type="ECO:0000313" key="18">
    <source>
        <dbReference type="Proteomes" id="UP000594262"/>
    </source>
</evidence>
<evidence type="ECO:0000256" key="11">
    <source>
        <dbReference type="ARBA" id="ARBA00023136"/>
    </source>
</evidence>
<evidence type="ECO:0000256" key="10">
    <source>
        <dbReference type="ARBA" id="ARBA00022989"/>
    </source>
</evidence>
<dbReference type="InterPro" id="IPR031814">
    <property type="entry name" value="ALG11_N"/>
</dbReference>
<sequence length="532" mass="60820">MDGVENATLDDSNIRGTNSEVSYFSGDLWSALTLPFHFIWSLYMLVLDTPLWLLVTIFITGLTLFILLTRLYLKTKSNELARTFPSKSQKSDSRYGRSVTIGFFHPYCNAGGGGERVLWCAIRALHKRYDFVKIVIYTGDTDASPDEIIQKAKERFNIDINGQVHFIYLRGRAWVTAQRYPILTLLGQSLGSIILGFEALFKFNPDVYIDTMGYAFTLPIFKYFGGSKTCSYVHYPTISTDMLSKVNERQADFNNANYIAKNPILSSIKIIYYKLFAWTYGCCGRCSDKVMVNSTWTSNHIKSIWKLEAPTLSIVYPPCDTRRLEQLYLDENENGKNFPRQIISVSQFRPEKNHRLQLEVFAKFHKNLAFDQSENYRLLLVGSCRNDGDRSRVAMLREYAEELQIASCVQFFLNVSYENLLEHLAQSTVGIHTMKDEHFGIGVVEFLAGGLVTLAYDSAGPKMDIVTEHNGERTGFLADSCDSYVKALNEIFSMTTKQRYRLCQNARSSVSKRFSEETFERKFIAETESLLN</sequence>
<comment type="similarity">
    <text evidence="3 14">Belongs to the glycosyltransferase group 1 family. Glycosyltransferase 4 subfamily.</text>
</comment>
<dbReference type="UniPathway" id="UPA00378"/>
<dbReference type="SUPFAM" id="SSF53756">
    <property type="entry name" value="UDP-Glycosyltransferase/glycogen phosphorylase"/>
    <property type="match status" value="1"/>
</dbReference>
<evidence type="ECO:0000256" key="1">
    <source>
        <dbReference type="ARBA" id="ARBA00004389"/>
    </source>
</evidence>
<dbReference type="GO" id="GO:0006487">
    <property type="term" value="P:protein N-linked glycosylation"/>
    <property type="evidence" value="ECO:0007669"/>
    <property type="project" value="TreeGrafter"/>
</dbReference>
<feature type="domain" description="ALG11 mannosyltransferase N-terminal" evidence="16">
    <location>
        <begin position="99"/>
        <end position="305"/>
    </location>
</feature>
<dbReference type="AlphaFoldDB" id="A0A7M5WT96"/>
<evidence type="ECO:0000259" key="15">
    <source>
        <dbReference type="Pfam" id="PF00534"/>
    </source>
</evidence>
<dbReference type="Proteomes" id="UP000594262">
    <property type="component" value="Unplaced"/>
</dbReference>
<feature type="transmembrane region" description="Helical" evidence="14">
    <location>
        <begin position="52"/>
        <end position="73"/>
    </location>
</feature>
<comment type="catalytic activity">
    <reaction evidence="12 14">
        <text>an alpha-D-Man-(1-&gt;3)-[alpha-D-Man-(1-&gt;6)]-beta-D-Man-(1-&gt;4)-beta-D-GlcNAc-(1-&gt;4)-alpha-D-GlcNAc-diphospho-di-trans,poly-cis-dolichol + 2 GDP-alpha-D-mannose = an alpha-D-Man-(1-&gt;2)-alpha-D-Man-(1-&gt;2)-alpha-D-Man-(1-&gt;3)-[alpha-D-Man-(1-&gt;6)]-beta-D-Man-(1-&gt;4)-beta-D-GlcNAc-(1-&gt;4)-alpha-D-GlcNAc-diphospho-di-trans,poly-cis-dolichol + 2 GDP + 2 H(+)</text>
        <dbReference type="Rhea" id="RHEA:29523"/>
        <dbReference type="Rhea" id="RHEA-COMP:19515"/>
        <dbReference type="Rhea" id="RHEA-COMP:19516"/>
        <dbReference type="ChEBI" id="CHEBI:15378"/>
        <dbReference type="ChEBI" id="CHEBI:57527"/>
        <dbReference type="ChEBI" id="CHEBI:58189"/>
        <dbReference type="ChEBI" id="CHEBI:132511"/>
        <dbReference type="ChEBI" id="CHEBI:132515"/>
        <dbReference type="EC" id="2.4.1.131"/>
    </reaction>
    <physiologicalReaction direction="left-to-right" evidence="12 14">
        <dbReference type="Rhea" id="RHEA:29524"/>
    </physiologicalReaction>
</comment>
<keyword evidence="18" id="KW-1185">Reference proteome</keyword>
<comment type="pathway">
    <text evidence="2 14">Protein modification; protein glycosylation.</text>
</comment>
<reference evidence="17" key="1">
    <citation type="submission" date="2021-01" db="UniProtKB">
        <authorList>
            <consortium name="EnsemblMetazoa"/>
        </authorList>
    </citation>
    <scope>IDENTIFICATION</scope>
</reference>
<dbReference type="GeneID" id="136824570"/>
<dbReference type="Gene3D" id="3.40.50.2000">
    <property type="entry name" value="Glycogen Phosphorylase B"/>
    <property type="match status" value="1"/>
</dbReference>
<comment type="subcellular location">
    <subcellularLocation>
        <location evidence="1">Endoplasmic reticulum membrane</location>
        <topology evidence="1">Single-pass membrane protein</topology>
    </subcellularLocation>
</comment>
<evidence type="ECO:0000256" key="2">
    <source>
        <dbReference type="ARBA" id="ARBA00004922"/>
    </source>
</evidence>
<organism evidence="17 18">
    <name type="scientific">Clytia hemisphaerica</name>
    <dbReference type="NCBI Taxonomy" id="252671"/>
    <lineage>
        <taxon>Eukaryota</taxon>
        <taxon>Metazoa</taxon>
        <taxon>Cnidaria</taxon>
        <taxon>Hydrozoa</taxon>
        <taxon>Hydroidolina</taxon>
        <taxon>Leptothecata</taxon>
        <taxon>Obeliida</taxon>
        <taxon>Clytiidae</taxon>
        <taxon>Clytia</taxon>
    </lineage>
</organism>
<dbReference type="PANTHER" id="PTHR45919:SF1">
    <property type="entry name" value="GDP-MAN:MAN(3)GLCNAC(2)-PP-DOL ALPHA-1,2-MANNOSYLTRANSFERASE"/>
    <property type="match status" value="1"/>
</dbReference>
<evidence type="ECO:0000256" key="12">
    <source>
        <dbReference type="ARBA" id="ARBA00045065"/>
    </source>
</evidence>
<keyword evidence="6 14" id="KW-0328">Glycosyltransferase</keyword>
<evidence type="ECO:0000256" key="9">
    <source>
        <dbReference type="ARBA" id="ARBA00022824"/>
    </source>
</evidence>
<accession>A0A7M5WT96</accession>
<evidence type="ECO:0000313" key="17">
    <source>
        <dbReference type="EnsemblMetazoa" id="CLYHEMP012802.1"/>
    </source>
</evidence>
<dbReference type="Pfam" id="PF15924">
    <property type="entry name" value="ALG11_N"/>
    <property type="match status" value="1"/>
</dbReference>
<dbReference type="EC" id="2.4.1.131" evidence="4 14"/>
<dbReference type="CDD" id="cd03806">
    <property type="entry name" value="GT4_ALG11-like"/>
    <property type="match status" value="1"/>
</dbReference>
<feature type="transmembrane region" description="Helical" evidence="14">
    <location>
        <begin position="180"/>
        <end position="201"/>
    </location>
</feature>
<keyword evidence="10 14" id="KW-1133">Transmembrane helix</keyword>
<evidence type="ECO:0000256" key="8">
    <source>
        <dbReference type="ARBA" id="ARBA00022692"/>
    </source>
</evidence>
<evidence type="ECO:0000256" key="14">
    <source>
        <dbReference type="RuleBase" id="RU367051"/>
    </source>
</evidence>
<dbReference type="GO" id="GO:0005789">
    <property type="term" value="C:endoplasmic reticulum membrane"/>
    <property type="evidence" value="ECO:0007669"/>
    <property type="project" value="UniProtKB-SubCell"/>
</dbReference>
<proteinExistence type="inferred from homology"/>
<evidence type="ECO:0000256" key="3">
    <source>
        <dbReference type="ARBA" id="ARBA00009481"/>
    </source>
</evidence>
<dbReference type="InterPro" id="IPR038013">
    <property type="entry name" value="ALG11"/>
</dbReference>
<dbReference type="OrthoDB" id="2276068at2759"/>